<keyword evidence="3" id="KW-1185">Reference proteome</keyword>
<dbReference type="Proteomes" id="UP001292094">
    <property type="component" value="Unassembled WGS sequence"/>
</dbReference>
<name>A0AAE1P0G4_9EUCA</name>
<accession>A0AAE1P0G4</accession>
<evidence type="ECO:0000256" key="1">
    <source>
        <dbReference type="SAM" id="MobiDB-lite"/>
    </source>
</evidence>
<protein>
    <submittedName>
        <fullName evidence="2">Uncharacterized protein</fullName>
    </submittedName>
</protein>
<proteinExistence type="predicted"/>
<evidence type="ECO:0000313" key="3">
    <source>
        <dbReference type="Proteomes" id="UP001292094"/>
    </source>
</evidence>
<feature type="region of interest" description="Disordered" evidence="1">
    <location>
        <begin position="1"/>
        <end position="33"/>
    </location>
</feature>
<comment type="caution">
    <text evidence="2">The sequence shown here is derived from an EMBL/GenBank/DDBJ whole genome shotgun (WGS) entry which is preliminary data.</text>
</comment>
<feature type="compositionally biased region" description="Low complexity" evidence="1">
    <location>
        <begin position="70"/>
        <end position="83"/>
    </location>
</feature>
<sequence length="200" mass="22545">MDKKVPAIEREFLTDQRTSRKMMMGSVDRPVTAKLNKRLTRSLREESFASEPSTSGQVCSEIITQSCCDSESESTTASASSSDYEPSKSSIRRIINQPSRLPVENIGLMSDKMGVSDRAAAVLVSSVLEEAGVMDETNKDHYVVDRHKIRRARKRIRSELSEGVTVSDTEKLQSVFFDGRKDLTKVKEWLFRGKIIEYKS</sequence>
<reference evidence="2" key="1">
    <citation type="submission" date="2023-11" db="EMBL/GenBank/DDBJ databases">
        <title>Genome assemblies of two species of porcelain crab, Petrolisthes cinctipes and Petrolisthes manimaculis (Anomura: Porcellanidae).</title>
        <authorList>
            <person name="Angst P."/>
        </authorList>
    </citation>
    <scope>NUCLEOTIDE SEQUENCE</scope>
    <source>
        <strain evidence="2">PB745_02</strain>
        <tissue evidence="2">Gill</tissue>
    </source>
</reference>
<dbReference type="EMBL" id="JAWZYT010003166">
    <property type="protein sequence ID" value="KAK4299850.1"/>
    <property type="molecule type" value="Genomic_DNA"/>
</dbReference>
<evidence type="ECO:0000313" key="2">
    <source>
        <dbReference type="EMBL" id="KAK4299850.1"/>
    </source>
</evidence>
<dbReference type="AlphaFoldDB" id="A0AAE1P0G4"/>
<feature type="region of interest" description="Disordered" evidence="1">
    <location>
        <begin position="70"/>
        <end position="93"/>
    </location>
</feature>
<organism evidence="2 3">
    <name type="scientific">Petrolisthes manimaculis</name>
    <dbReference type="NCBI Taxonomy" id="1843537"/>
    <lineage>
        <taxon>Eukaryota</taxon>
        <taxon>Metazoa</taxon>
        <taxon>Ecdysozoa</taxon>
        <taxon>Arthropoda</taxon>
        <taxon>Crustacea</taxon>
        <taxon>Multicrustacea</taxon>
        <taxon>Malacostraca</taxon>
        <taxon>Eumalacostraca</taxon>
        <taxon>Eucarida</taxon>
        <taxon>Decapoda</taxon>
        <taxon>Pleocyemata</taxon>
        <taxon>Anomura</taxon>
        <taxon>Galatheoidea</taxon>
        <taxon>Porcellanidae</taxon>
        <taxon>Petrolisthes</taxon>
    </lineage>
</organism>
<gene>
    <name evidence="2" type="ORF">Pmani_027922</name>
</gene>
<feature type="compositionally biased region" description="Basic and acidic residues" evidence="1">
    <location>
        <begin position="1"/>
        <end position="18"/>
    </location>
</feature>